<evidence type="ECO:0000313" key="2">
    <source>
        <dbReference type="EMBL" id="MPC43763.1"/>
    </source>
</evidence>
<evidence type="ECO:0000256" key="1">
    <source>
        <dbReference type="SAM" id="MobiDB-lite"/>
    </source>
</evidence>
<sequence>MPVRCRDSKATPTPAAGQAANPRRERRAISGIMARSSRSFKLKRLSGPPDHRHPRGPPPHNAAVARPTRPFPDTLPAYRCPEAGPPTRRAIVRTQAEGVTRRGSSLVRQDRRRGGSAAGSSRAIYVNFFEVLWPMNCGGPEARRSATGRSKDSNQVENHLLCVFSDDNSRASTAVSRAAREIIRCKACPDYSAALATTRHWTSWRAPGVWWVARREGVGVVWVDLHTWGRCLSASTPPCFLLFVFLLKQHLAPPRTLYLSCSCTASR</sequence>
<feature type="region of interest" description="Disordered" evidence="1">
    <location>
        <begin position="93"/>
        <end position="116"/>
    </location>
</feature>
<evidence type="ECO:0000313" key="3">
    <source>
        <dbReference type="Proteomes" id="UP000324222"/>
    </source>
</evidence>
<dbReference type="EMBL" id="VSRR010005980">
    <property type="protein sequence ID" value="MPC43763.1"/>
    <property type="molecule type" value="Genomic_DNA"/>
</dbReference>
<keyword evidence="3" id="KW-1185">Reference proteome</keyword>
<organism evidence="2 3">
    <name type="scientific">Portunus trituberculatus</name>
    <name type="common">Swimming crab</name>
    <name type="synonym">Neptunus trituberculatus</name>
    <dbReference type="NCBI Taxonomy" id="210409"/>
    <lineage>
        <taxon>Eukaryota</taxon>
        <taxon>Metazoa</taxon>
        <taxon>Ecdysozoa</taxon>
        <taxon>Arthropoda</taxon>
        <taxon>Crustacea</taxon>
        <taxon>Multicrustacea</taxon>
        <taxon>Malacostraca</taxon>
        <taxon>Eumalacostraca</taxon>
        <taxon>Eucarida</taxon>
        <taxon>Decapoda</taxon>
        <taxon>Pleocyemata</taxon>
        <taxon>Brachyura</taxon>
        <taxon>Eubrachyura</taxon>
        <taxon>Portunoidea</taxon>
        <taxon>Portunidae</taxon>
        <taxon>Portuninae</taxon>
        <taxon>Portunus</taxon>
    </lineage>
</organism>
<reference evidence="2 3" key="1">
    <citation type="submission" date="2019-05" db="EMBL/GenBank/DDBJ databases">
        <title>Another draft genome of Portunus trituberculatus and its Hox gene families provides insights of decapod evolution.</title>
        <authorList>
            <person name="Jeong J.-H."/>
            <person name="Song I."/>
            <person name="Kim S."/>
            <person name="Choi T."/>
            <person name="Kim D."/>
            <person name="Ryu S."/>
            <person name="Kim W."/>
        </authorList>
    </citation>
    <scope>NUCLEOTIDE SEQUENCE [LARGE SCALE GENOMIC DNA]</scope>
    <source>
        <tissue evidence="2">Muscle</tissue>
    </source>
</reference>
<protein>
    <submittedName>
        <fullName evidence="2">Uncharacterized protein</fullName>
    </submittedName>
</protein>
<name>A0A5B7FF94_PORTR</name>
<dbReference type="AlphaFoldDB" id="A0A5B7FF94"/>
<accession>A0A5B7FF94</accession>
<dbReference type="Proteomes" id="UP000324222">
    <property type="component" value="Unassembled WGS sequence"/>
</dbReference>
<comment type="caution">
    <text evidence="2">The sequence shown here is derived from an EMBL/GenBank/DDBJ whole genome shotgun (WGS) entry which is preliminary data.</text>
</comment>
<gene>
    <name evidence="2" type="ORF">E2C01_037415</name>
</gene>
<proteinExistence type="predicted"/>
<feature type="region of interest" description="Disordered" evidence="1">
    <location>
        <begin position="1"/>
        <end position="73"/>
    </location>
</feature>